<dbReference type="Pfam" id="PF06094">
    <property type="entry name" value="GGACT"/>
    <property type="match status" value="1"/>
</dbReference>
<dbReference type="GO" id="GO:1990140">
    <property type="term" value="C:molybdopterin synthase complex"/>
    <property type="evidence" value="ECO:0007669"/>
    <property type="project" value="UniProtKB-UniRule"/>
</dbReference>
<dbReference type="EMBL" id="PQIB02000007">
    <property type="protein sequence ID" value="RLN07373.1"/>
    <property type="molecule type" value="Genomic_DNA"/>
</dbReference>
<evidence type="ECO:0000256" key="5">
    <source>
        <dbReference type="HAMAP-Rule" id="MF_03052"/>
    </source>
</evidence>
<dbReference type="PANTHER" id="PTHR23404">
    <property type="entry name" value="MOLYBDOPTERIN SYNTHASE RELATED"/>
    <property type="match status" value="1"/>
</dbReference>
<dbReference type="STRING" id="4540.A0A3L6RQC8"/>
<evidence type="ECO:0000313" key="8">
    <source>
        <dbReference type="EMBL" id="RLN07373.1"/>
    </source>
</evidence>
<protein>
    <recommendedName>
        <fullName evidence="5">Molybdopterin synthase catalytic subunit</fullName>
        <ecNumber evidence="5">2.8.1.12</ecNumber>
    </recommendedName>
    <alternativeName>
        <fullName evidence="5">Molybdenum cofactor synthesis protein 2 large subunit</fullName>
    </alternativeName>
    <alternativeName>
        <fullName evidence="5">Molybdenum cofactor synthesis protein 2B</fullName>
        <shortName evidence="5">MOCS2B</shortName>
    </alternativeName>
</protein>
<dbReference type="FunFam" id="3.90.1170.40:FF:000002">
    <property type="entry name" value="Molybdopterin synthase catalytic subunit"/>
    <property type="match status" value="1"/>
</dbReference>
<comment type="subunit">
    <text evidence="5">Heterotetramer; composed of 2 small (MOCS2A) and 2 large (MOCS2B) subunits.</text>
</comment>
<comment type="pathway">
    <text evidence="5">Cofactor biosynthesis; molybdopterin biosynthesis.</text>
</comment>
<feature type="compositionally biased region" description="Basic residues" evidence="6">
    <location>
        <begin position="262"/>
        <end position="271"/>
    </location>
</feature>
<comment type="function">
    <text evidence="1">Putative gamma-glutamylcyclotransferase.</text>
</comment>
<dbReference type="Gene3D" id="3.90.1170.40">
    <property type="entry name" value="Molybdopterin biosynthesis MoaE subunit"/>
    <property type="match status" value="1"/>
</dbReference>
<feature type="compositionally biased region" description="Low complexity" evidence="6">
    <location>
        <begin position="9"/>
        <end position="18"/>
    </location>
</feature>
<comment type="subcellular location">
    <subcellularLocation>
        <location evidence="5">Cytoplasm</location>
    </subcellularLocation>
</comment>
<dbReference type="InterPro" id="IPR036563">
    <property type="entry name" value="MoaE_sf"/>
</dbReference>
<keyword evidence="4 5" id="KW-0501">Molybdenum cofactor biosynthesis</keyword>
<feature type="region of interest" description="Disordered" evidence="6">
    <location>
        <begin position="252"/>
        <end position="271"/>
    </location>
</feature>
<dbReference type="GO" id="GO:0006777">
    <property type="term" value="P:Mo-molybdopterin cofactor biosynthetic process"/>
    <property type="evidence" value="ECO:0007669"/>
    <property type="project" value="UniProtKB-UniRule"/>
</dbReference>
<dbReference type="InterPro" id="IPR028888">
    <property type="entry name" value="MOCS2B_euk"/>
</dbReference>
<dbReference type="SUPFAM" id="SSF110857">
    <property type="entry name" value="Gamma-glutamyl cyclotransferase-like"/>
    <property type="match status" value="1"/>
</dbReference>
<keyword evidence="9" id="KW-1185">Reference proteome</keyword>
<name>A0A3L6RQC8_PANMI</name>
<dbReference type="OrthoDB" id="5531344at2759"/>
<accession>A0A3L6RQC8</accession>
<dbReference type="Gene3D" id="6.10.250.210">
    <property type="match status" value="1"/>
</dbReference>
<evidence type="ECO:0000313" key="9">
    <source>
        <dbReference type="Proteomes" id="UP000275267"/>
    </source>
</evidence>
<dbReference type="SUPFAM" id="SSF54690">
    <property type="entry name" value="Molybdopterin synthase subunit MoaE"/>
    <property type="match status" value="1"/>
</dbReference>
<comment type="caution">
    <text evidence="8">The sequence shown here is derived from an EMBL/GenBank/DDBJ whole genome shotgun (WGS) entry which is preliminary data.</text>
</comment>
<evidence type="ECO:0000259" key="7">
    <source>
        <dbReference type="Pfam" id="PF06094"/>
    </source>
</evidence>
<evidence type="ECO:0000256" key="1">
    <source>
        <dbReference type="ARBA" id="ARBA00002782"/>
    </source>
</evidence>
<dbReference type="InterPro" id="IPR036568">
    <property type="entry name" value="GGCT-like_sf"/>
</dbReference>
<comment type="catalytic activity">
    <reaction evidence="5">
        <text>2 [molybdopterin-synthase sulfur-carrier protein]-C-terminal-Gly-aminoethanethioate + cyclic pyranopterin phosphate + H2O = molybdopterin + 2 [molybdopterin-synthase sulfur-carrier protein]-C-terminal Gly-Gly + 2 H(+)</text>
        <dbReference type="Rhea" id="RHEA:26333"/>
        <dbReference type="Rhea" id="RHEA-COMP:12202"/>
        <dbReference type="Rhea" id="RHEA-COMP:19907"/>
        <dbReference type="ChEBI" id="CHEBI:15377"/>
        <dbReference type="ChEBI" id="CHEBI:15378"/>
        <dbReference type="ChEBI" id="CHEBI:58698"/>
        <dbReference type="ChEBI" id="CHEBI:59648"/>
        <dbReference type="ChEBI" id="CHEBI:90778"/>
        <dbReference type="ChEBI" id="CHEBI:232372"/>
        <dbReference type="EC" id="2.8.1.12"/>
    </reaction>
</comment>
<dbReference type="EC" id="2.8.1.12" evidence="5"/>
<dbReference type="CDD" id="cd00756">
    <property type="entry name" value="MoaE"/>
    <property type="match status" value="1"/>
</dbReference>
<feature type="binding site" evidence="5">
    <location>
        <begin position="150"/>
        <end position="152"/>
    </location>
    <ligand>
        <name>substrate</name>
    </ligand>
</feature>
<dbReference type="Proteomes" id="UP000275267">
    <property type="component" value="Unassembled WGS sequence"/>
</dbReference>
<comment type="similarity">
    <text evidence="5">Belongs to the MoaE family. MOCS2B subfamily.</text>
</comment>
<sequence length="448" mass="49318">MAGGDLPPAEEATAAAAAAEEEEEEDLIEIVEEGSGRLDIARYVDHVRDLSAGAIATFEGTTRDHFAGRRVVELRYEAYAAMARRRLAGILREARSRHALRRLAVAHRLGPVPAGEASVYVAASATHRADAMEACRYVIDELKASVPIWKKEVYDDGEVWKENREFLDRHSGAAAPAPAAKAGGCCGSKDMRKLNLKTYEIDFPRPVDFSGSGGLGLDFDTKGRPRVHETEAKQGSMHDVYLVDILKTHSRSRRFGPTQGRRPGHPPGRRRPVVVLVPPAAAPSSATPPINLLLMAAPPPPAAAAAGPHSVFVYGTLMAEEVVWVLLGRAPPSSPALLPGHRRFSLRGRVYPAILPVPGHAVNGKVFKGLTDRELHVFDLFEDEEYVKRTVEVSPADTSENSLAYAYIWANEGDPDLYGEWDYEEWRKVHLKDYIEMTREFMEEVGQF</sequence>
<evidence type="ECO:0000256" key="2">
    <source>
        <dbReference type="ARBA" id="ARBA00022490"/>
    </source>
</evidence>
<organism evidence="8 9">
    <name type="scientific">Panicum miliaceum</name>
    <name type="common">Proso millet</name>
    <name type="synonym">Broomcorn millet</name>
    <dbReference type="NCBI Taxonomy" id="4540"/>
    <lineage>
        <taxon>Eukaryota</taxon>
        <taxon>Viridiplantae</taxon>
        <taxon>Streptophyta</taxon>
        <taxon>Embryophyta</taxon>
        <taxon>Tracheophyta</taxon>
        <taxon>Spermatophyta</taxon>
        <taxon>Magnoliopsida</taxon>
        <taxon>Liliopsida</taxon>
        <taxon>Poales</taxon>
        <taxon>Poaceae</taxon>
        <taxon>PACMAD clade</taxon>
        <taxon>Panicoideae</taxon>
        <taxon>Panicodae</taxon>
        <taxon>Paniceae</taxon>
        <taxon>Panicinae</taxon>
        <taxon>Panicum</taxon>
        <taxon>Panicum sect. Panicum</taxon>
    </lineage>
</organism>
<feature type="region of interest" description="Disordered" evidence="6">
    <location>
        <begin position="1"/>
        <end position="24"/>
    </location>
</feature>
<reference evidence="9" key="1">
    <citation type="journal article" date="2019" name="Nat. Commun.">
        <title>The genome of broomcorn millet.</title>
        <authorList>
            <person name="Zou C."/>
            <person name="Miki D."/>
            <person name="Li D."/>
            <person name="Tang Q."/>
            <person name="Xiao L."/>
            <person name="Rajput S."/>
            <person name="Deng P."/>
            <person name="Jia W."/>
            <person name="Huang R."/>
            <person name="Zhang M."/>
            <person name="Sun Y."/>
            <person name="Hu J."/>
            <person name="Fu X."/>
            <person name="Schnable P.S."/>
            <person name="Li F."/>
            <person name="Zhang H."/>
            <person name="Feng B."/>
            <person name="Zhu X."/>
            <person name="Liu R."/>
            <person name="Schnable J.C."/>
            <person name="Zhu J.-K."/>
            <person name="Zhang H."/>
        </authorList>
    </citation>
    <scope>NUCLEOTIDE SEQUENCE [LARGE SCALE GENOMIC DNA]</scope>
</reference>
<feature type="binding site" evidence="5">
    <location>
        <begin position="127"/>
        <end position="128"/>
    </location>
    <ligand>
        <name>substrate</name>
    </ligand>
</feature>
<dbReference type="Pfam" id="PF02391">
    <property type="entry name" value="MoaE"/>
    <property type="match status" value="1"/>
</dbReference>
<dbReference type="UniPathway" id="UPA00344"/>
<evidence type="ECO:0000256" key="6">
    <source>
        <dbReference type="SAM" id="MobiDB-lite"/>
    </source>
</evidence>
<gene>
    <name evidence="8" type="ORF">C2845_PM11G14250</name>
</gene>
<dbReference type="Gene3D" id="3.10.490.10">
    <property type="entry name" value="Gamma-glutamyl cyclotransferase-like"/>
    <property type="match status" value="1"/>
</dbReference>
<dbReference type="CDD" id="cd06661">
    <property type="entry name" value="GGCT_like"/>
    <property type="match status" value="1"/>
</dbReference>
<dbReference type="GO" id="GO:0030366">
    <property type="term" value="F:molybdopterin synthase activity"/>
    <property type="evidence" value="ECO:0007669"/>
    <property type="project" value="UniProtKB-UniRule"/>
</dbReference>
<dbReference type="InterPro" id="IPR009288">
    <property type="entry name" value="AIG2-like_dom"/>
</dbReference>
<feature type="domain" description="Gamma-glutamylcyclotransferase AIG2-like" evidence="7">
    <location>
        <begin position="311"/>
        <end position="422"/>
    </location>
</feature>
<dbReference type="InterPro" id="IPR003448">
    <property type="entry name" value="Mopterin_biosynth_MoaE"/>
</dbReference>
<feature type="binding site" evidence="5">
    <location>
        <position position="143"/>
    </location>
    <ligand>
        <name>substrate</name>
    </ligand>
</feature>
<comment type="function">
    <text evidence="5">Catalytic subunit of the molybdopterin synthase complex, a complex that catalyzes the conversion of precursor Z into molybdopterin. Acts by mediating the incorporation of 2 sulfur atoms from thiocarboxylated MOCS2A into precursor Z to generate a dithiolene group.</text>
</comment>
<dbReference type="AlphaFoldDB" id="A0A3L6RQC8"/>
<proteinExistence type="inferred from homology"/>
<dbReference type="InterPro" id="IPR013024">
    <property type="entry name" value="GGCT-like"/>
</dbReference>
<evidence type="ECO:0000256" key="3">
    <source>
        <dbReference type="ARBA" id="ARBA00022679"/>
    </source>
</evidence>
<keyword evidence="3 5" id="KW-0808">Transferase</keyword>
<keyword evidence="2 5" id="KW-0963">Cytoplasm</keyword>
<dbReference type="HAMAP" id="MF_03052">
    <property type="entry name" value="MOC2B"/>
    <property type="match status" value="1"/>
</dbReference>
<evidence type="ECO:0000256" key="4">
    <source>
        <dbReference type="ARBA" id="ARBA00023150"/>
    </source>
</evidence>